<evidence type="ECO:0000313" key="1">
    <source>
        <dbReference type="EMBL" id="BAU74549.1"/>
    </source>
</evidence>
<name>A0AAD1FFZ9_METFU</name>
<dbReference type="Proteomes" id="UP000218554">
    <property type="component" value="Chromosome"/>
</dbReference>
<gene>
    <name evidence="1" type="ORF">KF707C_28610</name>
</gene>
<dbReference type="EMBL" id="AP014862">
    <property type="protein sequence ID" value="BAU74549.1"/>
    <property type="molecule type" value="Genomic_DNA"/>
</dbReference>
<keyword evidence="2" id="KW-1185">Reference proteome</keyword>
<evidence type="ECO:0000313" key="2">
    <source>
        <dbReference type="Proteomes" id="UP000218554"/>
    </source>
</evidence>
<dbReference type="KEGG" id="pfuw:KF707C_28610"/>
<organism evidence="1 2">
    <name type="scientific">Metapseudomonas furukawaii</name>
    <name type="common">Pseudomonas furukawaii</name>
    <dbReference type="NCBI Taxonomy" id="1149133"/>
    <lineage>
        <taxon>Bacteria</taxon>
        <taxon>Pseudomonadati</taxon>
        <taxon>Pseudomonadota</taxon>
        <taxon>Gammaproteobacteria</taxon>
        <taxon>Pseudomonadales</taxon>
        <taxon>Pseudomonadaceae</taxon>
        <taxon>Metapseudomonas</taxon>
    </lineage>
</organism>
<accession>A0AAD1FFZ9</accession>
<dbReference type="AlphaFoldDB" id="A0AAD1FFZ9"/>
<sequence length="148" mass="16726">MCLSVEVSGLFTIEGLRQLIQYTDADAALPIQDPARGILWLPWGRRREESGTLPATGWLVDAESLPEGWERFRPTPVQARVCRFMEVTEDGEERWFEVDDGQTLRCLLLRHGDEQRVYVVTARDAGERYRSRPATRALAECGGFGALS</sequence>
<reference evidence="1 2" key="2">
    <citation type="journal article" date="2017" name="Int. J. Syst. Evol. Microbiol.">
        <title>Pseudomonas furukawaii sp. nov., a polychlorinated biphenyl-degrading bacterium isolated from biphenyl-contaminated soil in Japan.</title>
        <authorList>
            <person name="Kimura N."/>
            <person name="Watanabe T."/>
            <person name="Suenaga H."/>
            <person name="Fujihara H."/>
            <person name="Futagami T."/>
            <person name="Goto M."/>
            <person name="Hanada S."/>
            <person name="Hirose J."/>
        </authorList>
    </citation>
    <scope>NUCLEOTIDE SEQUENCE [LARGE SCALE GENOMIC DNA]</scope>
    <source>
        <strain evidence="2">DSM 10086 / NBRC 110670 / KF707</strain>
    </source>
</reference>
<proteinExistence type="predicted"/>
<protein>
    <submittedName>
        <fullName evidence="1">Uncharacterized protein</fullName>
    </submittedName>
</protein>
<dbReference type="RefSeq" id="WP_003455988.1">
    <property type="nucleotide sequence ID" value="NZ_AJMR01000226.1"/>
</dbReference>
<reference evidence="2" key="1">
    <citation type="submission" date="2015-05" db="EMBL/GenBank/DDBJ databases">
        <title>Draft genome sequencing of a biphenyl-degrading bacterium, Pseudomonas balearica KF707 (=NBRC110670).</title>
        <authorList>
            <person name="Kimura N."/>
            <person name="Hirose J."/>
            <person name="Watanabe T."/>
            <person name="Suenaga H."/>
            <person name="Fujihara H."/>
            <person name="Noguchi M."/>
            <person name="Hashimoto M."/>
            <person name="Shimodaira J."/>
            <person name="Tsuchikane K."/>
            <person name="Hosoyama A."/>
            <person name="Yamazoe A."/>
            <person name="Fujita N."/>
            <person name="Furukawa K."/>
        </authorList>
    </citation>
    <scope>NUCLEOTIDE SEQUENCE [LARGE SCALE GENOMIC DNA]</scope>
    <source>
        <strain evidence="2">DSM 10086 / NBRC 110670 / KF707</strain>
    </source>
</reference>